<keyword evidence="5 7" id="KW-0472">Membrane</keyword>
<name>A0A8K0MJA0_9ROSA</name>
<dbReference type="Gene3D" id="1.10.10.1740">
    <property type="entry name" value="Transmembrane protein 14-like"/>
    <property type="match status" value="1"/>
</dbReference>
<evidence type="ECO:0000256" key="2">
    <source>
        <dbReference type="ARBA" id="ARBA00007590"/>
    </source>
</evidence>
<evidence type="ECO:0000256" key="7">
    <source>
        <dbReference type="SAM" id="Phobius"/>
    </source>
</evidence>
<feature type="transmembrane region" description="Helical" evidence="7">
    <location>
        <begin position="166"/>
        <end position="186"/>
    </location>
</feature>
<evidence type="ECO:0000256" key="6">
    <source>
        <dbReference type="SAM" id="Coils"/>
    </source>
</evidence>
<dbReference type="GO" id="GO:0015245">
    <property type="term" value="F:fatty acid transmembrane transporter activity"/>
    <property type="evidence" value="ECO:0007669"/>
    <property type="project" value="TreeGrafter"/>
</dbReference>
<accession>A0A8K0MJA0</accession>
<comment type="subcellular location">
    <subcellularLocation>
        <location evidence="1">Membrane</location>
    </subcellularLocation>
</comment>
<dbReference type="EMBL" id="VOIH02000004">
    <property type="protein sequence ID" value="KAF3447758.1"/>
    <property type="molecule type" value="Genomic_DNA"/>
</dbReference>
<reference evidence="8" key="1">
    <citation type="submission" date="2020-03" db="EMBL/GenBank/DDBJ databases">
        <title>A high-quality chromosome-level genome assembly of a woody plant with both climbing and erect habits, Rhamnella rubrinervis.</title>
        <authorList>
            <person name="Lu Z."/>
            <person name="Yang Y."/>
            <person name="Zhu X."/>
            <person name="Sun Y."/>
        </authorList>
    </citation>
    <scope>NUCLEOTIDE SEQUENCE</scope>
    <source>
        <strain evidence="8">BYM</strain>
        <tissue evidence="8">Leaf</tissue>
    </source>
</reference>
<evidence type="ECO:0000256" key="5">
    <source>
        <dbReference type="ARBA" id="ARBA00023136"/>
    </source>
</evidence>
<gene>
    <name evidence="8" type="ORF">FNV43_RR08462</name>
</gene>
<dbReference type="Pfam" id="PF03647">
    <property type="entry name" value="Tmemb_14"/>
    <property type="match status" value="1"/>
</dbReference>
<evidence type="ECO:0008006" key="10">
    <source>
        <dbReference type="Google" id="ProtNLM"/>
    </source>
</evidence>
<proteinExistence type="inferred from homology"/>
<dbReference type="AlphaFoldDB" id="A0A8K0MJA0"/>
<evidence type="ECO:0000313" key="9">
    <source>
        <dbReference type="Proteomes" id="UP000796880"/>
    </source>
</evidence>
<evidence type="ECO:0000313" key="8">
    <source>
        <dbReference type="EMBL" id="KAF3447758.1"/>
    </source>
</evidence>
<organism evidence="8 9">
    <name type="scientific">Rhamnella rubrinervis</name>
    <dbReference type="NCBI Taxonomy" id="2594499"/>
    <lineage>
        <taxon>Eukaryota</taxon>
        <taxon>Viridiplantae</taxon>
        <taxon>Streptophyta</taxon>
        <taxon>Embryophyta</taxon>
        <taxon>Tracheophyta</taxon>
        <taxon>Spermatophyta</taxon>
        <taxon>Magnoliopsida</taxon>
        <taxon>eudicotyledons</taxon>
        <taxon>Gunneridae</taxon>
        <taxon>Pentapetalae</taxon>
        <taxon>rosids</taxon>
        <taxon>fabids</taxon>
        <taxon>Rosales</taxon>
        <taxon>Rhamnaceae</taxon>
        <taxon>rhamnoid group</taxon>
        <taxon>Rhamneae</taxon>
        <taxon>Rhamnella</taxon>
    </lineage>
</organism>
<comment type="caution">
    <text evidence="8">The sequence shown here is derived from an EMBL/GenBank/DDBJ whole genome shotgun (WGS) entry which is preliminary data.</text>
</comment>
<keyword evidence="4 7" id="KW-1133">Transmembrane helix</keyword>
<sequence>MALCSSPSSLRFHPLLRPSGCRVSASSSIGFIHRPSSWNRPIVALAASHEESDDIKLGADESQEAWKQALASFKEQALKVQSVSQEAYEIYSKKALVVLKETSEQLKIQADKARHDLSEVAKEISEDGKGYLTTAAENSPEPFKEIVETFTSSTDDLTDISRVHDFYLGIPYGLVLSVGGFLSFMVTGSIAAIRFGVILGGTLLALSVSSLRAYRRGESFPLSLKGQAAIASIIFLREGLAVSETIISERYNNLYQLLFLCSGAALAFYVYRIAVRGKQQRGPHFENRADN</sequence>
<keyword evidence="3 7" id="KW-0812">Transmembrane</keyword>
<feature type="transmembrane region" description="Helical" evidence="7">
    <location>
        <begin position="192"/>
        <end position="214"/>
    </location>
</feature>
<feature type="transmembrane region" description="Helical" evidence="7">
    <location>
        <begin position="253"/>
        <end position="271"/>
    </location>
</feature>
<protein>
    <recommendedName>
        <fullName evidence="10">Protein FATTY ACID EXPORT 3, chloroplastic</fullName>
    </recommendedName>
</protein>
<comment type="similarity">
    <text evidence="2">Belongs to the TMEM14 family.</text>
</comment>
<dbReference type="PANTHER" id="PTHR12668">
    <property type="entry name" value="TRANSMEMBRANE PROTEIN 14, 15"/>
    <property type="match status" value="1"/>
</dbReference>
<keyword evidence="6" id="KW-0175">Coiled coil</keyword>
<keyword evidence="9" id="KW-1185">Reference proteome</keyword>
<dbReference type="InterPro" id="IPR044890">
    <property type="entry name" value="TMEM14_sf"/>
</dbReference>
<dbReference type="InterPro" id="IPR005349">
    <property type="entry name" value="TMEM14"/>
</dbReference>
<feature type="coiled-coil region" evidence="6">
    <location>
        <begin position="96"/>
        <end position="123"/>
    </location>
</feature>
<dbReference type="Proteomes" id="UP000796880">
    <property type="component" value="Unassembled WGS sequence"/>
</dbReference>
<dbReference type="OrthoDB" id="768548at2759"/>
<dbReference type="GO" id="GO:0009706">
    <property type="term" value="C:chloroplast inner membrane"/>
    <property type="evidence" value="ECO:0007669"/>
    <property type="project" value="TreeGrafter"/>
</dbReference>
<evidence type="ECO:0000256" key="4">
    <source>
        <dbReference type="ARBA" id="ARBA00022989"/>
    </source>
</evidence>
<dbReference type="PANTHER" id="PTHR12668:SF43">
    <property type="entry name" value="TRANSMEMBRANE PROTEIN 14 HOMOLOG"/>
    <property type="match status" value="1"/>
</dbReference>
<evidence type="ECO:0000256" key="3">
    <source>
        <dbReference type="ARBA" id="ARBA00022692"/>
    </source>
</evidence>
<evidence type="ECO:0000256" key="1">
    <source>
        <dbReference type="ARBA" id="ARBA00004370"/>
    </source>
</evidence>